<protein>
    <submittedName>
        <fullName evidence="3">Fe-S cluster assembly protein SufD</fullName>
    </submittedName>
</protein>
<dbReference type="NCBIfam" id="TIGR01981">
    <property type="entry name" value="sufD"/>
    <property type="match status" value="1"/>
</dbReference>
<feature type="domain" description="SUF system FeS cluster assembly SufBD core" evidence="2">
    <location>
        <begin position="141"/>
        <end position="365"/>
    </location>
</feature>
<evidence type="ECO:0000313" key="4">
    <source>
        <dbReference type="Proteomes" id="UP001500943"/>
    </source>
</evidence>
<reference evidence="4" key="1">
    <citation type="journal article" date="2019" name="Int. J. Syst. Evol. Microbiol.">
        <title>The Global Catalogue of Microorganisms (GCM) 10K type strain sequencing project: providing services to taxonomists for standard genome sequencing and annotation.</title>
        <authorList>
            <consortium name="The Broad Institute Genomics Platform"/>
            <consortium name="The Broad Institute Genome Sequencing Center for Infectious Disease"/>
            <person name="Wu L."/>
            <person name="Ma J."/>
        </authorList>
    </citation>
    <scope>NUCLEOTIDE SEQUENCE [LARGE SCALE GENOMIC DNA]</scope>
    <source>
        <strain evidence="4">JCM 12762</strain>
    </source>
</reference>
<evidence type="ECO:0000256" key="1">
    <source>
        <dbReference type="ARBA" id="ARBA00043967"/>
    </source>
</evidence>
<dbReference type="Pfam" id="PF01458">
    <property type="entry name" value="SUFBD_core"/>
    <property type="match status" value="1"/>
</dbReference>
<sequence>MTIVTPEQHGFKAHSDGGWDANEKGFVPVQTRSARPKSFEHADFAPVTGIEADWKLTPVKLIKPLLDDALDGAHYPFEANAPDGVVVEWVARDDKRIATAGAPEERASANAWSSFEQALAITVTSEEHVTLRLTRTELGSAARAAHTVITARPHSNSTVIIDSAGQALLSENVEVVVEEGATLNFVNVHDWDEEAIHLASHFAQVGRDAHLKHTIVSLGGKVVRVNPSVHLSGEGSDCDLNGLYFADKGQHLEQRVYMHHKAAHTRGRVNYKGALQGEGARTVWVGDVLIGREGAGTDSYEQNRNLVLTEGTRADSIPNLEIETGDIQGAGHASATGRFDDEQLFYLQARGISEVEARRLVVIGFLAEIVQKVGDEQLETRLTAAIEAELEGTLS</sequence>
<dbReference type="EMBL" id="BAAAKW010000030">
    <property type="protein sequence ID" value="GAA1218682.1"/>
    <property type="molecule type" value="Genomic_DNA"/>
</dbReference>
<name>A0ABP4GA04_9MICO</name>
<dbReference type="InterPro" id="IPR037284">
    <property type="entry name" value="SUF_FeS_clus_asmbl_SufBD_sf"/>
</dbReference>
<dbReference type="PANTHER" id="PTHR43575">
    <property type="entry name" value="PROTEIN ABCI7, CHLOROPLASTIC"/>
    <property type="match status" value="1"/>
</dbReference>
<evidence type="ECO:0000259" key="2">
    <source>
        <dbReference type="Pfam" id="PF01458"/>
    </source>
</evidence>
<dbReference type="SUPFAM" id="SSF101960">
    <property type="entry name" value="Stabilizer of iron transporter SufD"/>
    <property type="match status" value="1"/>
</dbReference>
<dbReference type="InterPro" id="IPR011542">
    <property type="entry name" value="SUF_FeS_clus_asmbl_SufD"/>
</dbReference>
<dbReference type="InterPro" id="IPR000825">
    <property type="entry name" value="SUF_FeS_clus_asmbl_SufBD_core"/>
</dbReference>
<organism evidence="3 4">
    <name type="scientific">Rhodoglobus aureus</name>
    <dbReference type="NCBI Taxonomy" id="191497"/>
    <lineage>
        <taxon>Bacteria</taxon>
        <taxon>Bacillati</taxon>
        <taxon>Actinomycetota</taxon>
        <taxon>Actinomycetes</taxon>
        <taxon>Micrococcales</taxon>
        <taxon>Microbacteriaceae</taxon>
        <taxon>Rhodoglobus</taxon>
    </lineage>
</organism>
<gene>
    <name evidence="3" type="primary">sufD_1</name>
    <name evidence="3" type="ORF">GCM10009655_17620</name>
</gene>
<dbReference type="Proteomes" id="UP001500943">
    <property type="component" value="Unassembled WGS sequence"/>
</dbReference>
<dbReference type="PANTHER" id="PTHR43575:SF1">
    <property type="entry name" value="PROTEIN ABCI7, CHLOROPLASTIC"/>
    <property type="match status" value="1"/>
</dbReference>
<keyword evidence="4" id="KW-1185">Reference proteome</keyword>
<accession>A0ABP4GA04</accession>
<comment type="caution">
    <text evidence="3">The sequence shown here is derived from an EMBL/GenBank/DDBJ whole genome shotgun (WGS) entry which is preliminary data.</text>
</comment>
<evidence type="ECO:0000313" key="3">
    <source>
        <dbReference type="EMBL" id="GAA1218682.1"/>
    </source>
</evidence>
<proteinExistence type="inferred from homology"/>
<dbReference type="InterPro" id="IPR055346">
    <property type="entry name" value="Fe-S_cluster_assembly_SufBD"/>
</dbReference>
<comment type="similarity">
    <text evidence="1">Belongs to the iron-sulfur cluster assembly SufBD family.</text>
</comment>
<dbReference type="RefSeq" id="WP_343925065.1">
    <property type="nucleotide sequence ID" value="NZ_BAAAKW010000030.1"/>
</dbReference>